<keyword evidence="2" id="KW-0472">Membrane</keyword>
<evidence type="ECO:0000313" key="3">
    <source>
        <dbReference type="EMBL" id="KAK6795611.1"/>
    </source>
</evidence>
<feature type="transmembrane region" description="Helical" evidence="2">
    <location>
        <begin position="48"/>
        <end position="68"/>
    </location>
</feature>
<feature type="region of interest" description="Disordered" evidence="1">
    <location>
        <begin position="1"/>
        <end position="32"/>
    </location>
</feature>
<dbReference type="PANTHER" id="PTHR34774:SF4">
    <property type="match status" value="1"/>
</dbReference>
<organism evidence="3 4">
    <name type="scientific">Solanum bulbocastanum</name>
    <name type="common">Wild potato</name>
    <dbReference type="NCBI Taxonomy" id="147425"/>
    <lineage>
        <taxon>Eukaryota</taxon>
        <taxon>Viridiplantae</taxon>
        <taxon>Streptophyta</taxon>
        <taxon>Embryophyta</taxon>
        <taxon>Tracheophyta</taxon>
        <taxon>Spermatophyta</taxon>
        <taxon>Magnoliopsida</taxon>
        <taxon>eudicotyledons</taxon>
        <taxon>Gunneridae</taxon>
        <taxon>Pentapetalae</taxon>
        <taxon>asterids</taxon>
        <taxon>lamiids</taxon>
        <taxon>Solanales</taxon>
        <taxon>Solanaceae</taxon>
        <taxon>Solanoideae</taxon>
        <taxon>Solaneae</taxon>
        <taxon>Solanum</taxon>
    </lineage>
</organism>
<keyword evidence="2" id="KW-1133">Transmembrane helix</keyword>
<dbReference type="AlphaFoldDB" id="A0AAN8YKN9"/>
<protein>
    <submittedName>
        <fullName evidence="3">Uncharacterized protein</fullName>
    </submittedName>
</protein>
<dbReference type="Proteomes" id="UP001371456">
    <property type="component" value="Unassembled WGS sequence"/>
</dbReference>
<evidence type="ECO:0000313" key="4">
    <source>
        <dbReference type="Proteomes" id="UP001371456"/>
    </source>
</evidence>
<proteinExistence type="predicted"/>
<comment type="caution">
    <text evidence="3">The sequence shown here is derived from an EMBL/GenBank/DDBJ whole genome shotgun (WGS) entry which is preliminary data.</text>
</comment>
<gene>
    <name evidence="3" type="ORF">RDI58_009065</name>
</gene>
<accession>A0AAN8YKN9</accession>
<keyword evidence="2" id="KW-0812">Transmembrane</keyword>
<sequence length="160" mass="17615">MALDSVITSPHRRSQTQTAFSSTDPKKNQYSRSNELGSCSTVLQRHRFLLTALGLLAFLCTIYLYFAVTLGAGDSCSDLTGTQKAACYVERGKAHMGKGKLNDFFVRPKVLCNCVVFSRGGCDYEVDSLMLFAIKAFTHPGLSPKDILKVHNNAWKVSLV</sequence>
<dbReference type="PANTHER" id="PTHR34774">
    <property type="entry name" value="EPHRIN-A3 PROTEIN"/>
    <property type="match status" value="1"/>
</dbReference>
<evidence type="ECO:0000256" key="1">
    <source>
        <dbReference type="SAM" id="MobiDB-lite"/>
    </source>
</evidence>
<dbReference type="EMBL" id="JBANQN010000003">
    <property type="protein sequence ID" value="KAK6795611.1"/>
    <property type="molecule type" value="Genomic_DNA"/>
</dbReference>
<evidence type="ECO:0000256" key="2">
    <source>
        <dbReference type="SAM" id="Phobius"/>
    </source>
</evidence>
<keyword evidence="4" id="KW-1185">Reference proteome</keyword>
<name>A0AAN8YKN9_SOLBU</name>
<feature type="compositionally biased region" description="Polar residues" evidence="1">
    <location>
        <begin position="15"/>
        <end position="32"/>
    </location>
</feature>
<reference evidence="3 4" key="1">
    <citation type="submission" date="2024-02" db="EMBL/GenBank/DDBJ databases">
        <title>de novo genome assembly of Solanum bulbocastanum strain 11H21.</title>
        <authorList>
            <person name="Hosaka A.J."/>
        </authorList>
    </citation>
    <scope>NUCLEOTIDE SEQUENCE [LARGE SCALE GENOMIC DNA]</scope>
    <source>
        <tissue evidence="3">Young leaves</tissue>
    </source>
</reference>